<sequence length="130" mass="14943">MYKARTQKLLELAVTKDDALLSCADLFIDSIENESTCKNKSEEERLSEDGVEENKKNKDLLLGNQSCSSNLEGECSEDKKDDNNYVLNSDISSSNDDLDWTPLQENRKRKKKISEEKLHQKNKSKKQNKK</sequence>
<keyword evidence="3" id="KW-1185">Reference proteome</keyword>
<proteinExistence type="predicted"/>
<feature type="region of interest" description="Disordered" evidence="1">
    <location>
        <begin position="38"/>
        <end position="130"/>
    </location>
</feature>
<feature type="compositionally biased region" description="Basic and acidic residues" evidence="1">
    <location>
        <begin position="38"/>
        <end position="59"/>
    </location>
</feature>
<dbReference type="AlphaFoldDB" id="A0AAV8YUS1"/>
<accession>A0AAV8YUS1</accession>
<evidence type="ECO:0000313" key="2">
    <source>
        <dbReference type="EMBL" id="KAJ8954482.1"/>
    </source>
</evidence>
<feature type="compositionally biased region" description="Basic residues" evidence="1">
    <location>
        <begin position="120"/>
        <end position="130"/>
    </location>
</feature>
<comment type="caution">
    <text evidence="2">The sequence shown here is derived from an EMBL/GenBank/DDBJ whole genome shotgun (WGS) entry which is preliminary data.</text>
</comment>
<gene>
    <name evidence="2" type="ORF">NQ314_007088</name>
</gene>
<organism evidence="2 3">
    <name type="scientific">Rhamnusium bicolor</name>
    <dbReference type="NCBI Taxonomy" id="1586634"/>
    <lineage>
        <taxon>Eukaryota</taxon>
        <taxon>Metazoa</taxon>
        <taxon>Ecdysozoa</taxon>
        <taxon>Arthropoda</taxon>
        <taxon>Hexapoda</taxon>
        <taxon>Insecta</taxon>
        <taxon>Pterygota</taxon>
        <taxon>Neoptera</taxon>
        <taxon>Endopterygota</taxon>
        <taxon>Coleoptera</taxon>
        <taxon>Polyphaga</taxon>
        <taxon>Cucujiformia</taxon>
        <taxon>Chrysomeloidea</taxon>
        <taxon>Cerambycidae</taxon>
        <taxon>Lepturinae</taxon>
        <taxon>Rhagiini</taxon>
        <taxon>Rhamnusium</taxon>
    </lineage>
</organism>
<evidence type="ECO:0000313" key="3">
    <source>
        <dbReference type="Proteomes" id="UP001162156"/>
    </source>
</evidence>
<name>A0AAV8YUS1_9CUCU</name>
<dbReference type="EMBL" id="JANEYF010001920">
    <property type="protein sequence ID" value="KAJ8954482.1"/>
    <property type="molecule type" value="Genomic_DNA"/>
</dbReference>
<reference evidence="2" key="1">
    <citation type="journal article" date="2023" name="Insect Mol. Biol.">
        <title>Genome sequencing provides insights into the evolution of gene families encoding plant cell wall-degrading enzymes in longhorned beetles.</title>
        <authorList>
            <person name="Shin N.R."/>
            <person name="Okamura Y."/>
            <person name="Kirsch R."/>
            <person name="Pauchet Y."/>
        </authorList>
    </citation>
    <scope>NUCLEOTIDE SEQUENCE</scope>
    <source>
        <strain evidence="2">RBIC_L_NR</strain>
    </source>
</reference>
<protein>
    <submittedName>
        <fullName evidence="2">Uncharacterized protein</fullName>
    </submittedName>
</protein>
<evidence type="ECO:0000256" key="1">
    <source>
        <dbReference type="SAM" id="MobiDB-lite"/>
    </source>
</evidence>
<dbReference type="Proteomes" id="UP001162156">
    <property type="component" value="Unassembled WGS sequence"/>
</dbReference>